<evidence type="ECO:0000313" key="8">
    <source>
        <dbReference type="Proteomes" id="UP000694941"/>
    </source>
</evidence>
<dbReference type="InterPro" id="IPR002018">
    <property type="entry name" value="CarbesteraseB"/>
</dbReference>
<dbReference type="RefSeq" id="XP_022241668.1">
    <property type="nucleotide sequence ID" value="XM_022385960.1"/>
</dbReference>
<feature type="chain" id="PRO_5045865205" evidence="6">
    <location>
        <begin position="26"/>
        <end position="743"/>
    </location>
</feature>
<evidence type="ECO:0000259" key="7">
    <source>
        <dbReference type="Pfam" id="PF00135"/>
    </source>
</evidence>
<dbReference type="Pfam" id="PF00135">
    <property type="entry name" value="COesterase"/>
    <property type="match status" value="1"/>
</dbReference>
<feature type="domain" description="Carboxylesterase type B" evidence="7">
    <location>
        <begin position="141"/>
        <end position="662"/>
    </location>
</feature>
<keyword evidence="3" id="KW-0325">Glycoprotein</keyword>
<keyword evidence="8" id="KW-1185">Reference proteome</keyword>
<dbReference type="Proteomes" id="UP000694941">
    <property type="component" value="Unplaced"/>
</dbReference>
<feature type="signal peptide" evidence="6">
    <location>
        <begin position="1"/>
        <end position="25"/>
    </location>
</feature>
<dbReference type="SUPFAM" id="SSF53474">
    <property type="entry name" value="alpha/beta-Hydrolases"/>
    <property type="match status" value="1"/>
</dbReference>
<evidence type="ECO:0000313" key="9">
    <source>
        <dbReference type="RefSeq" id="XP_022241668.1"/>
    </source>
</evidence>
<feature type="transmembrane region" description="Helical" evidence="5">
    <location>
        <begin position="693"/>
        <end position="717"/>
    </location>
</feature>
<gene>
    <name evidence="9" type="primary">LOC106459304</name>
</gene>
<comment type="similarity">
    <text evidence="1">Belongs to the type-B carboxylesterase/lipase family.</text>
</comment>
<keyword evidence="5" id="KW-0812">Transmembrane</keyword>
<evidence type="ECO:0000256" key="6">
    <source>
        <dbReference type="SAM" id="SignalP"/>
    </source>
</evidence>
<evidence type="ECO:0000256" key="5">
    <source>
        <dbReference type="SAM" id="Phobius"/>
    </source>
</evidence>
<proteinExistence type="inferred from homology"/>
<organism evidence="8 9">
    <name type="scientific">Limulus polyphemus</name>
    <name type="common">Atlantic horseshoe crab</name>
    <dbReference type="NCBI Taxonomy" id="6850"/>
    <lineage>
        <taxon>Eukaryota</taxon>
        <taxon>Metazoa</taxon>
        <taxon>Ecdysozoa</taxon>
        <taxon>Arthropoda</taxon>
        <taxon>Chelicerata</taxon>
        <taxon>Merostomata</taxon>
        <taxon>Xiphosura</taxon>
        <taxon>Limulidae</taxon>
        <taxon>Limulus</taxon>
    </lineage>
</organism>
<dbReference type="PANTHER" id="PTHR43903">
    <property type="entry name" value="NEUROLIGIN"/>
    <property type="match status" value="1"/>
</dbReference>
<evidence type="ECO:0000256" key="1">
    <source>
        <dbReference type="ARBA" id="ARBA00005964"/>
    </source>
</evidence>
<dbReference type="InterPro" id="IPR051093">
    <property type="entry name" value="Neuroligin/BSAL"/>
</dbReference>
<sequence length="743" mass="85197">MVVFTKKDFILCFMSVLRILPTLDAQWYSPRTPDPDERFQYGSRDRYRYDRYGQGSQTSHSDRHSSNYNSQSAPRNLNIEVGDKRCPEAVTYNLKTTAKVTLWTETEIEGIYVYLCDGPGVPEQDRPPGDTFRPLTKFYSNITAFLGIPYAEPPTKQKGLRFKDPRPPFNTRLIQATKYKSSCPQHVEYYGIDKGIDLVEEDCLYLNVFSPYVETEFQRYDQKYPVMVYIHGGDWDHGSASTFPAHMLVASQEVVVVTLNYRLGPLGFLATAGNASAGNYGMLDQVLAIQWVYDFITHFNGDKNRITLFGPGAGAASAGLHAISPRTRAMVKRVIAQSGSAVADWAVILDPLHMINNSHILGEALGCPTESSWKLVDCVRSRSVPDLAITNIKPKVGRLSWGPVIDRYTRNYDQWFLPDPPELLLQDDNFKFPADFSYMGGVTRDEASAFLVNDKDLIHRNYEITQKVFQERIQEYGKMFNYTLNPEAVYNALSFMYTPWMDPENNTLLRERYIDLLSDSFFVAPNDKMLKLMLQKGVETYMYVLNYTFEGLEELRPEWIGVPHDTEYLLITGAPFMDYNFYPSSLKLSEAKWTQADRNMSRFFMEAWANFARDGKPTPTYFNTISPWEPMTLKNLCYLSVNTTNLTSVMMKDYRQKQSQFWNEYIPSVIEKILPTWPPTFQPYEEELRIYSAALWGVVGAVGLFLILTLLCCCLYCRAKSKHIVDDNEIATRETSGTYPSEL</sequence>
<protein>
    <submittedName>
        <fullName evidence="9">Cholinesterase-like isoform X2</fullName>
    </submittedName>
</protein>
<accession>A0ABM1SDG3</accession>
<evidence type="ECO:0000256" key="2">
    <source>
        <dbReference type="ARBA" id="ARBA00022729"/>
    </source>
</evidence>
<evidence type="ECO:0000256" key="3">
    <source>
        <dbReference type="ARBA" id="ARBA00023180"/>
    </source>
</evidence>
<name>A0ABM1SDG3_LIMPO</name>
<dbReference type="InterPro" id="IPR029058">
    <property type="entry name" value="AB_hydrolase_fold"/>
</dbReference>
<dbReference type="PROSITE" id="PS00941">
    <property type="entry name" value="CARBOXYLESTERASE_B_2"/>
    <property type="match status" value="1"/>
</dbReference>
<keyword evidence="2 6" id="KW-0732">Signal</keyword>
<feature type="compositionally biased region" description="Polar residues" evidence="4">
    <location>
        <begin position="66"/>
        <end position="75"/>
    </location>
</feature>
<dbReference type="InterPro" id="IPR019819">
    <property type="entry name" value="Carboxylesterase_B_CS"/>
</dbReference>
<evidence type="ECO:0000256" key="4">
    <source>
        <dbReference type="SAM" id="MobiDB-lite"/>
    </source>
</evidence>
<keyword evidence="5" id="KW-0472">Membrane</keyword>
<keyword evidence="5" id="KW-1133">Transmembrane helix</keyword>
<dbReference type="GeneID" id="106459304"/>
<dbReference type="Gene3D" id="3.40.50.1820">
    <property type="entry name" value="alpha/beta hydrolase"/>
    <property type="match status" value="1"/>
</dbReference>
<feature type="region of interest" description="Disordered" evidence="4">
    <location>
        <begin position="50"/>
        <end position="80"/>
    </location>
</feature>
<reference evidence="9" key="1">
    <citation type="submission" date="2025-08" db="UniProtKB">
        <authorList>
            <consortium name="RefSeq"/>
        </authorList>
    </citation>
    <scope>IDENTIFICATION</scope>
    <source>
        <tissue evidence="9">Muscle</tissue>
    </source>
</reference>